<reference evidence="1 2" key="1">
    <citation type="submission" date="2023-02" db="EMBL/GenBank/DDBJ databases">
        <authorList>
            <person name="Mo P."/>
        </authorList>
    </citation>
    <scope>NUCLEOTIDE SEQUENCE [LARGE SCALE GENOMIC DNA]</scope>
    <source>
        <strain evidence="1 2">HUAS 3</strain>
    </source>
</reference>
<gene>
    <name evidence="1" type="ORF">PVK37_12735</name>
</gene>
<dbReference type="Proteomes" id="UP001219605">
    <property type="component" value="Chromosome"/>
</dbReference>
<name>A0ABY7ZVW6_9ACTN</name>
<dbReference type="EMBL" id="CP118615">
    <property type="protein sequence ID" value="WDZ87201.1"/>
    <property type="molecule type" value="Genomic_DNA"/>
</dbReference>
<sequence length="210" mass="22922">MTPHHLHAVRTTWALHTALTRLGELAVLESRLRTDETLSAADGLRSPLYGQRHATGGHSDPVSATLTLHDATARVTRWADLSQRATDRLRWIADMIGATPAPDPWWRIHTRTPRLPAATAATITRHLADEDTWIRAAVRLAPAGQPLTGVPCPRCGVRQLQVHTDGPEASWTVTCTCICVGQGCACGMDGKVEGVQHIWPRHQVLGRIDA</sequence>
<dbReference type="RefSeq" id="WP_275034117.1">
    <property type="nucleotide sequence ID" value="NZ_CP118615.1"/>
</dbReference>
<evidence type="ECO:0000313" key="2">
    <source>
        <dbReference type="Proteomes" id="UP001219605"/>
    </source>
</evidence>
<keyword evidence="2" id="KW-1185">Reference proteome</keyword>
<proteinExistence type="predicted"/>
<organism evidence="1 2">
    <name type="scientific">Micromonospora cathayae</name>
    <dbReference type="NCBI Taxonomy" id="3028804"/>
    <lineage>
        <taxon>Bacteria</taxon>
        <taxon>Bacillati</taxon>
        <taxon>Actinomycetota</taxon>
        <taxon>Actinomycetes</taxon>
        <taxon>Micromonosporales</taxon>
        <taxon>Micromonosporaceae</taxon>
        <taxon>Micromonospora</taxon>
    </lineage>
</organism>
<accession>A0ABY7ZVW6</accession>
<evidence type="ECO:0000313" key="1">
    <source>
        <dbReference type="EMBL" id="WDZ87201.1"/>
    </source>
</evidence>
<protein>
    <submittedName>
        <fullName evidence="1">Uncharacterized protein</fullName>
    </submittedName>
</protein>